<evidence type="ECO:0000256" key="4">
    <source>
        <dbReference type="ARBA" id="ARBA00006753"/>
    </source>
</evidence>
<evidence type="ECO:0000256" key="11">
    <source>
        <dbReference type="ARBA" id="ARBA00023053"/>
    </source>
</evidence>
<dbReference type="AlphaFoldDB" id="A0A9D1V888"/>
<dbReference type="SUPFAM" id="SSF55347">
    <property type="entry name" value="Glyceraldehyde-3-phosphate dehydrogenase-like, C-terminal domain"/>
    <property type="match status" value="1"/>
</dbReference>
<dbReference type="InterPro" id="IPR019811">
    <property type="entry name" value="HDH_CS"/>
</dbReference>
<organism evidence="19 20">
    <name type="scientific">Candidatus Borkfalkia faecipullorum</name>
    <dbReference type="NCBI Taxonomy" id="2838510"/>
    <lineage>
        <taxon>Bacteria</taxon>
        <taxon>Bacillati</taxon>
        <taxon>Bacillota</taxon>
        <taxon>Clostridia</taxon>
        <taxon>Christensenellales</taxon>
        <taxon>Christensenellaceae</taxon>
        <taxon>Candidatus Borkfalkia</taxon>
    </lineage>
</organism>
<comment type="similarity">
    <text evidence="4 17">Belongs to the homoserine dehydrogenase family.</text>
</comment>
<dbReference type="EMBL" id="DXFX01000071">
    <property type="protein sequence ID" value="HIX07920.1"/>
    <property type="molecule type" value="Genomic_DNA"/>
</dbReference>
<evidence type="ECO:0000256" key="8">
    <source>
        <dbReference type="ARBA" id="ARBA00022697"/>
    </source>
</evidence>
<dbReference type="InterPro" id="IPR002912">
    <property type="entry name" value="ACT_dom"/>
</dbReference>
<dbReference type="PANTHER" id="PTHR43331:SF1">
    <property type="entry name" value="HOMOSERINE DEHYDROGENASE"/>
    <property type="match status" value="1"/>
</dbReference>
<dbReference type="GO" id="GO:0050661">
    <property type="term" value="F:NADP binding"/>
    <property type="evidence" value="ECO:0007669"/>
    <property type="project" value="InterPro"/>
</dbReference>
<evidence type="ECO:0000256" key="9">
    <source>
        <dbReference type="ARBA" id="ARBA00022857"/>
    </source>
</evidence>
<reference evidence="19" key="2">
    <citation type="submission" date="2021-04" db="EMBL/GenBank/DDBJ databases">
        <authorList>
            <person name="Gilroy R."/>
        </authorList>
    </citation>
    <scope>NUCLEOTIDE SEQUENCE</scope>
    <source>
        <strain evidence="19">811</strain>
    </source>
</reference>
<feature type="binding site" evidence="15">
    <location>
        <position position="190"/>
    </location>
    <ligand>
        <name>L-homoserine</name>
        <dbReference type="ChEBI" id="CHEBI:57476"/>
    </ligand>
</feature>
<dbReference type="PIRSF" id="PIRSF000098">
    <property type="entry name" value="Homoser_dehydrog"/>
    <property type="match status" value="1"/>
</dbReference>
<dbReference type="GO" id="GO:0004412">
    <property type="term" value="F:homoserine dehydrogenase activity"/>
    <property type="evidence" value="ECO:0007669"/>
    <property type="project" value="UniProtKB-EC"/>
</dbReference>
<feature type="binding site" evidence="15">
    <location>
        <position position="105"/>
    </location>
    <ligand>
        <name>NADPH</name>
        <dbReference type="ChEBI" id="CHEBI:57783"/>
    </ligand>
</feature>
<dbReference type="FunFam" id="3.30.360.10:FF:000005">
    <property type="entry name" value="Homoserine dehydrogenase"/>
    <property type="match status" value="1"/>
</dbReference>
<reference evidence="19" key="1">
    <citation type="journal article" date="2021" name="PeerJ">
        <title>Extensive microbial diversity within the chicken gut microbiome revealed by metagenomics and culture.</title>
        <authorList>
            <person name="Gilroy R."/>
            <person name="Ravi A."/>
            <person name="Getino M."/>
            <person name="Pursley I."/>
            <person name="Horton D.L."/>
            <person name="Alikhan N.F."/>
            <person name="Baker D."/>
            <person name="Gharbi K."/>
            <person name="Hall N."/>
            <person name="Watson M."/>
            <person name="Adriaenssens E.M."/>
            <person name="Foster-Nyarko E."/>
            <person name="Jarju S."/>
            <person name="Secka A."/>
            <person name="Antonio M."/>
            <person name="Oren A."/>
            <person name="Chaudhuri R.R."/>
            <person name="La Ragione R."/>
            <person name="Hildebrand F."/>
            <person name="Pallen M.J."/>
        </authorList>
    </citation>
    <scope>NUCLEOTIDE SEQUENCE</scope>
    <source>
        <strain evidence="19">811</strain>
    </source>
</reference>
<keyword evidence="7 16" id="KW-0028">Amino-acid biosynthesis</keyword>
<evidence type="ECO:0000256" key="6">
    <source>
        <dbReference type="ARBA" id="ARBA00013376"/>
    </source>
</evidence>
<dbReference type="InterPro" id="IPR045865">
    <property type="entry name" value="ACT-like_dom_sf"/>
</dbReference>
<evidence type="ECO:0000256" key="14">
    <source>
        <dbReference type="PIRSR" id="PIRSR000098-1"/>
    </source>
</evidence>
<protein>
    <recommendedName>
        <fullName evidence="6 16">Homoserine dehydrogenase</fullName>
        <ecNumber evidence="5 16">1.1.1.3</ecNumber>
    </recommendedName>
</protein>
<dbReference type="CDD" id="cd04881">
    <property type="entry name" value="ACT_HSDH-Hom"/>
    <property type="match status" value="1"/>
</dbReference>
<sequence>MKTVGVAILGLGVVGGGTYKILTEHREFYRRTQNVDISVECVLELNRQRALDLGVEESRICSNIAEVVSNPNVDIVVEVIGGVEPARSFVLAALHSGKSVVTSNKELFCKYWFELEKAAKRTNVGLYFEASCVGGVPIIRTLIDGMQANVVNNLTGIINGTTNYILTRMAREGLDYREALKDAQALGYAEKDPTADVEGYDATYKLSILASLAFHTKVPLDKIYREGITDISRQDIAYGEELGYVLKLLAIGKNDGKGNIEVRVHPAFIRKDHPLASVSDSFNAVFLKGDCVGDIMLYGRGAGALPTGSAIVSDVIYAATHSDPKYAAFKNTQQAEKGVRFVSDFKSRYYIRFTAKDRPGVLAKVAGIFAKYNISIIDLIQKGEDMENIPIILITHETGELSVRHALEKIAALEDVVEVNSVIRVGD</sequence>
<evidence type="ECO:0000256" key="17">
    <source>
        <dbReference type="RuleBase" id="RU004171"/>
    </source>
</evidence>
<evidence type="ECO:0000256" key="2">
    <source>
        <dbReference type="ARBA" id="ARBA00005056"/>
    </source>
</evidence>
<comment type="pathway">
    <text evidence="3 16">Amino-acid biosynthesis; L-methionine biosynthesis via de novo pathway; L-homoserine from L-aspartate: step 3/3.</text>
</comment>
<proteinExistence type="inferred from homology"/>
<evidence type="ECO:0000256" key="16">
    <source>
        <dbReference type="RuleBase" id="RU000579"/>
    </source>
</evidence>
<keyword evidence="8 16" id="KW-0791">Threonine biosynthesis</keyword>
<dbReference type="InterPro" id="IPR005106">
    <property type="entry name" value="Asp/hSer_DH_NAD-bd"/>
</dbReference>
<feature type="binding site" evidence="15">
    <location>
        <begin position="9"/>
        <end position="16"/>
    </location>
    <ligand>
        <name>NADP(+)</name>
        <dbReference type="ChEBI" id="CHEBI:58349"/>
    </ligand>
</feature>
<evidence type="ECO:0000259" key="18">
    <source>
        <dbReference type="PROSITE" id="PS51671"/>
    </source>
</evidence>
<dbReference type="Gene3D" id="3.40.50.720">
    <property type="entry name" value="NAD(P)-binding Rossmann-like Domain"/>
    <property type="match status" value="1"/>
</dbReference>
<evidence type="ECO:0000256" key="3">
    <source>
        <dbReference type="ARBA" id="ARBA00005062"/>
    </source>
</evidence>
<feature type="active site" description="Proton donor" evidence="14">
    <location>
        <position position="205"/>
    </location>
</feature>
<dbReference type="InterPro" id="IPR036291">
    <property type="entry name" value="NAD(P)-bd_dom_sf"/>
</dbReference>
<dbReference type="SUPFAM" id="SSF55021">
    <property type="entry name" value="ACT-like"/>
    <property type="match status" value="1"/>
</dbReference>
<comment type="pathway">
    <text evidence="2 16">Amino-acid biosynthesis; L-threonine biosynthesis; L-threonine from L-aspartate: step 3/5.</text>
</comment>
<accession>A0A9D1V888</accession>
<keyword evidence="11" id="KW-0915">Sodium</keyword>
<name>A0A9D1V888_9FIRM</name>
<keyword evidence="9 15" id="KW-0521">NADP</keyword>
<evidence type="ECO:0000313" key="19">
    <source>
        <dbReference type="EMBL" id="HIX07920.1"/>
    </source>
</evidence>
<dbReference type="InterPro" id="IPR001342">
    <property type="entry name" value="HDH_cat"/>
</dbReference>
<dbReference type="Pfam" id="PF00742">
    <property type="entry name" value="Homoserine_dh"/>
    <property type="match status" value="1"/>
</dbReference>
<dbReference type="InterPro" id="IPR016204">
    <property type="entry name" value="HDH"/>
</dbReference>
<dbReference type="NCBIfam" id="NF004976">
    <property type="entry name" value="PRK06349.1"/>
    <property type="match status" value="1"/>
</dbReference>
<evidence type="ECO:0000256" key="1">
    <source>
        <dbReference type="ARBA" id="ARBA00001920"/>
    </source>
</evidence>
<evidence type="ECO:0000256" key="15">
    <source>
        <dbReference type="PIRSR" id="PIRSR000098-2"/>
    </source>
</evidence>
<evidence type="ECO:0000256" key="12">
    <source>
        <dbReference type="ARBA" id="ARBA00023167"/>
    </source>
</evidence>
<dbReference type="PROSITE" id="PS01042">
    <property type="entry name" value="HOMOSER_DHGENASE"/>
    <property type="match status" value="1"/>
</dbReference>
<evidence type="ECO:0000256" key="10">
    <source>
        <dbReference type="ARBA" id="ARBA00023002"/>
    </source>
</evidence>
<dbReference type="EC" id="1.1.1.3" evidence="5 16"/>
<dbReference type="Pfam" id="PF03447">
    <property type="entry name" value="NAD_binding_3"/>
    <property type="match status" value="1"/>
</dbReference>
<dbReference type="GO" id="GO:0009088">
    <property type="term" value="P:threonine biosynthetic process"/>
    <property type="evidence" value="ECO:0007669"/>
    <property type="project" value="UniProtKB-KW"/>
</dbReference>
<evidence type="ECO:0000256" key="5">
    <source>
        <dbReference type="ARBA" id="ARBA00013213"/>
    </source>
</evidence>
<dbReference type="PANTHER" id="PTHR43331">
    <property type="entry name" value="HOMOSERINE DEHYDROGENASE"/>
    <property type="match status" value="1"/>
</dbReference>
<comment type="caution">
    <text evidence="19">The sequence shown here is derived from an EMBL/GenBank/DDBJ whole genome shotgun (WGS) entry which is preliminary data.</text>
</comment>
<evidence type="ECO:0000256" key="13">
    <source>
        <dbReference type="ARBA" id="ARBA00048841"/>
    </source>
</evidence>
<comment type="cofactor">
    <cofactor evidence="1">
        <name>a metal cation</name>
        <dbReference type="ChEBI" id="CHEBI:25213"/>
    </cofactor>
</comment>
<dbReference type="Gene3D" id="3.30.360.10">
    <property type="entry name" value="Dihydrodipicolinate Reductase, domain 2"/>
    <property type="match status" value="1"/>
</dbReference>
<dbReference type="FunFam" id="3.30.70.260:FF:000030">
    <property type="entry name" value="Homoserine dehydrogenase"/>
    <property type="match status" value="1"/>
</dbReference>
<dbReference type="Pfam" id="PF01842">
    <property type="entry name" value="ACT"/>
    <property type="match status" value="1"/>
</dbReference>
<feature type="domain" description="ACT" evidence="18">
    <location>
        <begin position="350"/>
        <end position="424"/>
    </location>
</feature>
<dbReference type="PROSITE" id="PS51671">
    <property type="entry name" value="ACT"/>
    <property type="match status" value="1"/>
</dbReference>
<keyword evidence="10 16" id="KW-0560">Oxidoreductase</keyword>
<dbReference type="Gene3D" id="3.30.70.260">
    <property type="match status" value="1"/>
</dbReference>
<dbReference type="SUPFAM" id="SSF51735">
    <property type="entry name" value="NAD(P)-binding Rossmann-fold domains"/>
    <property type="match status" value="1"/>
</dbReference>
<comment type="catalytic activity">
    <reaction evidence="13">
        <text>L-homoserine + NADP(+) = L-aspartate 4-semialdehyde + NADPH + H(+)</text>
        <dbReference type="Rhea" id="RHEA:15761"/>
        <dbReference type="ChEBI" id="CHEBI:15378"/>
        <dbReference type="ChEBI" id="CHEBI:57476"/>
        <dbReference type="ChEBI" id="CHEBI:57783"/>
        <dbReference type="ChEBI" id="CHEBI:58349"/>
        <dbReference type="ChEBI" id="CHEBI:537519"/>
        <dbReference type="EC" id="1.1.1.3"/>
    </reaction>
    <physiologicalReaction direction="right-to-left" evidence="13">
        <dbReference type="Rhea" id="RHEA:15763"/>
    </physiologicalReaction>
</comment>
<keyword evidence="12 16" id="KW-0486">Methionine biosynthesis</keyword>
<dbReference type="GO" id="GO:0009086">
    <property type="term" value="P:methionine biosynthetic process"/>
    <property type="evidence" value="ECO:0007669"/>
    <property type="project" value="UniProtKB-KW"/>
</dbReference>
<gene>
    <name evidence="19" type="ORF">H9741_05585</name>
</gene>
<evidence type="ECO:0000256" key="7">
    <source>
        <dbReference type="ARBA" id="ARBA00022605"/>
    </source>
</evidence>
<dbReference type="Proteomes" id="UP000824204">
    <property type="component" value="Unassembled WGS sequence"/>
</dbReference>
<evidence type="ECO:0000313" key="20">
    <source>
        <dbReference type="Proteomes" id="UP000824204"/>
    </source>
</evidence>